<feature type="compositionally biased region" description="Basic and acidic residues" evidence="1">
    <location>
        <begin position="716"/>
        <end position="740"/>
    </location>
</feature>
<evidence type="ECO:0000313" key="2">
    <source>
        <dbReference type="EMBL" id="PIK51161.1"/>
    </source>
</evidence>
<name>A0A2G8KT36_STIJA</name>
<dbReference type="EMBL" id="MRZV01000386">
    <property type="protein sequence ID" value="PIK51161.1"/>
    <property type="molecule type" value="Genomic_DNA"/>
</dbReference>
<feature type="compositionally biased region" description="Basic and acidic residues" evidence="1">
    <location>
        <begin position="288"/>
        <end position="298"/>
    </location>
</feature>
<organism evidence="2 3">
    <name type="scientific">Stichopus japonicus</name>
    <name type="common">Sea cucumber</name>
    <dbReference type="NCBI Taxonomy" id="307972"/>
    <lineage>
        <taxon>Eukaryota</taxon>
        <taxon>Metazoa</taxon>
        <taxon>Echinodermata</taxon>
        <taxon>Eleutherozoa</taxon>
        <taxon>Echinozoa</taxon>
        <taxon>Holothuroidea</taxon>
        <taxon>Aspidochirotacea</taxon>
        <taxon>Aspidochirotida</taxon>
        <taxon>Stichopodidae</taxon>
        <taxon>Apostichopus</taxon>
    </lineage>
</organism>
<feature type="region of interest" description="Disordered" evidence="1">
    <location>
        <begin position="205"/>
        <end position="299"/>
    </location>
</feature>
<evidence type="ECO:0000256" key="1">
    <source>
        <dbReference type="SAM" id="MobiDB-lite"/>
    </source>
</evidence>
<reference evidence="2 3" key="1">
    <citation type="journal article" date="2017" name="PLoS Biol.">
        <title>The sea cucumber genome provides insights into morphological evolution and visceral regeneration.</title>
        <authorList>
            <person name="Zhang X."/>
            <person name="Sun L."/>
            <person name="Yuan J."/>
            <person name="Sun Y."/>
            <person name="Gao Y."/>
            <person name="Zhang L."/>
            <person name="Li S."/>
            <person name="Dai H."/>
            <person name="Hamel J.F."/>
            <person name="Liu C."/>
            <person name="Yu Y."/>
            <person name="Liu S."/>
            <person name="Lin W."/>
            <person name="Guo K."/>
            <person name="Jin S."/>
            <person name="Xu P."/>
            <person name="Storey K.B."/>
            <person name="Huan P."/>
            <person name="Zhang T."/>
            <person name="Zhou Y."/>
            <person name="Zhang J."/>
            <person name="Lin C."/>
            <person name="Li X."/>
            <person name="Xing L."/>
            <person name="Huo D."/>
            <person name="Sun M."/>
            <person name="Wang L."/>
            <person name="Mercier A."/>
            <person name="Li F."/>
            <person name="Yang H."/>
            <person name="Xiang J."/>
        </authorList>
    </citation>
    <scope>NUCLEOTIDE SEQUENCE [LARGE SCALE GENOMIC DNA]</scope>
    <source>
        <strain evidence="2">Shaxun</strain>
        <tissue evidence="2">Muscle</tissue>
    </source>
</reference>
<accession>A0A2G8KT36</accession>
<keyword evidence="3" id="KW-1185">Reference proteome</keyword>
<feature type="compositionally biased region" description="Basic and acidic residues" evidence="1">
    <location>
        <begin position="353"/>
        <end position="369"/>
    </location>
</feature>
<proteinExistence type="predicted"/>
<comment type="caution">
    <text evidence="2">The sequence shown here is derived from an EMBL/GenBank/DDBJ whole genome shotgun (WGS) entry which is preliminary data.</text>
</comment>
<feature type="region of interest" description="Disordered" evidence="1">
    <location>
        <begin position="681"/>
        <end position="740"/>
    </location>
</feature>
<gene>
    <name evidence="2" type="ORF">BSL78_11951</name>
</gene>
<dbReference type="OrthoDB" id="5990091at2759"/>
<evidence type="ECO:0000313" key="3">
    <source>
        <dbReference type="Proteomes" id="UP000230750"/>
    </source>
</evidence>
<dbReference type="AlphaFoldDB" id="A0A2G8KT36"/>
<feature type="region of interest" description="Disordered" evidence="1">
    <location>
        <begin position="348"/>
        <end position="369"/>
    </location>
</feature>
<dbReference type="Proteomes" id="UP000230750">
    <property type="component" value="Unassembled WGS sequence"/>
</dbReference>
<sequence length="740" mass="82943">MSTKTPAQSTLKEKFITFIKDLNKSGALEGLINAKINEVDGLNIPEGAMAFQPQLIPALVNVTRRYGTERSTDLIEEGTGVWLHCNTSSGEPWSRRLLTERKKADKMTFIGASLIEMFIEQKRCSEEENQWLLDSDDSNLTSDDEGALDRYYDELYSTPESSPNTDSHSTTTEVDLNDEASRYLTSLSTGEVQHSDALFTDSELEEAEHITSTPQREPSAEKKPTAEGEPATTAKKPMEGTRIQSAPQREPAAAEEVTRKKPTIPCVPQSEPAAKIQPTAEGEPATVKQDDKEEDAKKPKVHLKSFPVFPQPTSDCPLCSQPVVRLSNHLIQKHSISTKEYRQKVLKQSRAMKCKEPKRQEGQQRRSFRDCPVPDCPSVFLPRIDKHLQRVHNYKTSSAEYHQLLSAAPDSKKETEEEEEEEDILVEMEDTPKEKLDIYERFAKYEEQKYGGTEQSKKNAQQHCRQVQAIKERLGISIRSMILPSSVQRITEVLRKDKKLPKTVSSYLLSLKKFSNYLSICVEASRSVGVCPTSAERTFRTAGDFATAMRPEICKRQKLLASKIQDVVMPAEKVDEMMTSCTEEAIAIARALESNSGIIPAEKKRKFRNILMALMLLNGGHRGCVITGLTLGEFQAAKQTTNGNWVIAVANHKTSSTYGPANVVLSPTPLPALRRIPQHHETQHPPFAQSSREPGLAFLPVAQREEGDQAKSGFADPRKTIRHREVQPHQRKEDCSHQGK</sequence>
<feature type="region of interest" description="Disordered" evidence="1">
    <location>
        <begin position="156"/>
        <end position="176"/>
    </location>
</feature>
<protein>
    <submittedName>
        <fullName evidence="2">Uncharacterized protein</fullName>
    </submittedName>
</protein>
<feature type="compositionally biased region" description="Polar residues" evidence="1">
    <location>
        <begin position="158"/>
        <end position="174"/>
    </location>
</feature>